<dbReference type="InterPro" id="IPR020946">
    <property type="entry name" value="Flavin_mOase-like"/>
</dbReference>
<keyword evidence="3" id="KW-0285">Flavoprotein</keyword>
<dbReference type="EMBL" id="VCAU01000001">
    <property type="protein sequence ID" value="KAF9895269.1"/>
    <property type="molecule type" value="Genomic_DNA"/>
</dbReference>
<evidence type="ECO:0000256" key="3">
    <source>
        <dbReference type="ARBA" id="ARBA00022630"/>
    </source>
</evidence>
<accession>A0AAD4CZ00</accession>
<sequence length="584" mass="65672">MLSTDNDPSMNPTRTAGPTEYQIVEEPSRTPRKIRIIVIGAGLSGLNFAHDVDTSPLNLDLVIYDKNPEVGGTWYENRYPGCGCDVPSVNYQFSWAPSTEWTSFYSSGPEILKYFQNVASQFGLLKYIRLGQTVVGATWDEQERKWRVRVQKGDNPEDVMDDSADVLVNASGALNKWKWPAIPCRETFQGTMLHTANWDSTATLDGKRVAVIGSGSSGVQIVPSIQPLVSSLKCFIRSSSWVTGVAAQRFAGKGGTNFEYTDKQKQILRADPQKYLAYRKKIETEMNARFRFLINGSQEQLQATELTEKDMRSKLASHPEIVEHIVPKNFPIGCRRPTPGNGYLEALCSENTSVITQAIDRFTPRGIKTADGAEHELDVIVCATGFDVSWRPPYPTIGRNSRSLSEQWKEIPRTYLSIATPNFPNYLILNGPFGPYGHGSIIPCIEAVSKLFLQMLEKMSMEGIASFEPKDEAVGDFFEHHRQYMPLTAWTKPCRSWFKQGTVDGEVMMWPGSKVHFFDTIKSPRWEDYHLHYTTGNRFGYLGNGFAAREVDGSSDLSWYLGVLDEKGDGEFLPDEDFEDFMVV</sequence>
<comment type="caution">
    <text evidence="7">The sequence shown here is derived from an EMBL/GenBank/DDBJ whole genome shotgun (WGS) entry which is preliminary data.</text>
</comment>
<dbReference type="Proteomes" id="UP001194746">
    <property type="component" value="Unassembled WGS sequence"/>
</dbReference>
<gene>
    <name evidence="7" type="ORF">FE257_000171</name>
</gene>
<keyword evidence="4" id="KW-0274">FAD</keyword>
<reference evidence="7" key="1">
    <citation type="journal article" date="2019" name="Beilstein J. Org. Chem.">
        <title>Nanangenines: drimane sesquiterpenoids as the dominant metabolite cohort of a novel Australian fungus, Aspergillus nanangensis.</title>
        <authorList>
            <person name="Lacey H.J."/>
            <person name="Gilchrist C.L.M."/>
            <person name="Crombie A."/>
            <person name="Kalaitzis J.A."/>
            <person name="Vuong D."/>
            <person name="Rutledge P.J."/>
            <person name="Turner P."/>
            <person name="Pitt J.I."/>
            <person name="Lacey E."/>
            <person name="Chooi Y.H."/>
            <person name="Piggott A.M."/>
        </authorList>
    </citation>
    <scope>NUCLEOTIDE SEQUENCE</scope>
    <source>
        <strain evidence="7">MST-FP2251</strain>
    </source>
</reference>
<dbReference type="InterPro" id="IPR051209">
    <property type="entry name" value="FAD-bind_Monooxygenase_sf"/>
</dbReference>
<dbReference type="PANTHER" id="PTHR42877:SF7">
    <property type="entry name" value="FLAVIN-BINDING MONOOXYGENASE-RELATED"/>
    <property type="match status" value="1"/>
</dbReference>
<protein>
    <submittedName>
        <fullName evidence="7">Uncharacterized protein</fullName>
    </submittedName>
</protein>
<dbReference type="GO" id="GO:0004499">
    <property type="term" value="F:N,N-dimethylaniline monooxygenase activity"/>
    <property type="evidence" value="ECO:0007669"/>
    <property type="project" value="InterPro"/>
</dbReference>
<proteinExistence type="inferred from homology"/>
<dbReference type="GO" id="GO:0050660">
    <property type="term" value="F:flavin adenine dinucleotide binding"/>
    <property type="evidence" value="ECO:0007669"/>
    <property type="project" value="InterPro"/>
</dbReference>
<evidence type="ECO:0000313" key="8">
    <source>
        <dbReference type="Proteomes" id="UP001194746"/>
    </source>
</evidence>
<evidence type="ECO:0000256" key="6">
    <source>
        <dbReference type="SAM" id="MobiDB-lite"/>
    </source>
</evidence>
<keyword evidence="8" id="KW-1185">Reference proteome</keyword>
<keyword evidence="5" id="KW-0560">Oxidoreductase</keyword>
<evidence type="ECO:0000256" key="4">
    <source>
        <dbReference type="ARBA" id="ARBA00022827"/>
    </source>
</evidence>
<organism evidence="7 8">
    <name type="scientific">Aspergillus nanangensis</name>
    <dbReference type="NCBI Taxonomy" id="2582783"/>
    <lineage>
        <taxon>Eukaryota</taxon>
        <taxon>Fungi</taxon>
        <taxon>Dikarya</taxon>
        <taxon>Ascomycota</taxon>
        <taxon>Pezizomycotina</taxon>
        <taxon>Eurotiomycetes</taxon>
        <taxon>Eurotiomycetidae</taxon>
        <taxon>Eurotiales</taxon>
        <taxon>Aspergillaceae</taxon>
        <taxon>Aspergillus</taxon>
        <taxon>Aspergillus subgen. Circumdati</taxon>
    </lineage>
</organism>
<feature type="region of interest" description="Disordered" evidence="6">
    <location>
        <begin position="1"/>
        <end position="21"/>
    </location>
</feature>
<evidence type="ECO:0000256" key="1">
    <source>
        <dbReference type="ARBA" id="ARBA00001974"/>
    </source>
</evidence>
<dbReference type="PANTHER" id="PTHR42877">
    <property type="entry name" value="L-ORNITHINE N(5)-MONOOXYGENASE-RELATED"/>
    <property type="match status" value="1"/>
</dbReference>
<dbReference type="Gene3D" id="3.50.50.60">
    <property type="entry name" value="FAD/NAD(P)-binding domain"/>
    <property type="match status" value="3"/>
</dbReference>
<dbReference type="InterPro" id="IPR036188">
    <property type="entry name" value="FAD/NAD-bd_sf"/>
</dbReference>
<evidence type="ECO:0000256" key="5">
    <source>
        <dbReference type="ARBA" id="ARBA00023002"/>
    </source>
</evidence>
<dbReference type="GO" id="GO:0050661">
    <property type="term" value="F:NADP binding"/>
    <property type="evidence" value="ECO:0007669"/>
    <property type="project" value="InterPro"/>
</dbReference>
<evidence type="ECO:0000313" key="7">
    <source>
        <dbReference type="EMBL" id="KAF9895269.1"/>
    </source>
</evidence>
<name>A0AAD4CZ00_ASPNN</name>
<dbReference type="AlphaFoldDB" id="A0AAD4CZ00"/>
<dbReference type="Pfam" id="PF00743">
    <property type="entry name" value="FMO-like"/>
    <property type="match status" value="1"/>
</dbReference>
<comment type="cofactor">
    <cofactor evidence="1">
        <name>FAD</name>
        <dbReference type="ChEBI" id="CHEBI:57692"/>
    </cofactor>
</comment>
<reference evidence="7" key="2">
    <citation type="submission" date="2020-02" db="EMBL/GenBank/DDBJ databases">
        <authorList>
            <person name="Gilchrist C.L.M."/>
            <person name="Chooi Y.-H."/>
        </authorList>
    </citation>
    <scope>NUCLEOTIDE SEQUENCE</scope>
    <source>
        <strain evidence="7">MST-FP2251</strain>
    </source>
</reference>
<evidence type="ECO:0000256" key="2">
    <source>
        <dbReference type="ARBA" id="ARBA00010139"/>
    </source>
</evidence>
<dbReference type="SUPFAM" id="SSF51905">
    <property type="entry name" value="FAD/NAD(P)-binding domain"/>
    <property type="match status" value="3"/>
</dbReference>
<feature type="compositionally biased region" description="Polar residues" evidence="6">
    <location>
        <begin position="1"/>
        <end position="16"/>
    </location>
</feature>
<comment type="similarity">
    <text evidence="2">Belongs to the FAD-binding monooxygenase family.</text>
</comment>